<evidence type="ECO:0000313" key="2">
    <source>
        <dbReference type="Proteomes" id="UP000827889"/>
    </source>
</evidence>
<evidence type="ECO:0000256" key="1">
    <source>
        <dbReference type="SAM" id="MobiDB-lite"/>
    </source>
</evidence>
<dbReference type="KEGG" id="rarg:115728413"/>
<proteinExistence type="predicted"/>
<dbReference type="Proteomes" id="UP000827889">
    <property type="component" value="Chromosome 3"/>
</dbReference>
<organism evidence="2 3">
    <name type="scientific">Rhodamnia argentea</name>
    <dbReference type="NCBI Taxonomy" id="178133"/>
    <lineage>
        <taxon>Eukaryota</taxon>
        <taxon>Viridiplantae</taxon>
        <taxon>Streptophyta</taxon>
        <taxon>Embryophyta</taxon>
        <taxon>Tracheophyta</taxon>
        <taxon>Spermatophyta</taxon>
        <taxon>Magnoliopsida</taxon>
        <taxon>eudicotyledons</taxon>
        <taxon>Gunneridae</taxon>
        <taxon>Pentapetalae</taxon>
        <taxon>rosids</taxon>
        <taxon>malvids</taxon>
        <taxon>Myrtales</taxon>
        <taxon>Myrtaceae</taxon>
        <taxon>Myrtoideae</taxon>
        <taxon>Myrteae</taxon>
        <taxon>Australasian group</taxon>
        <taxon>Rhodamnia</taxon>
    </lineage>
</organism>
<feature type="compositionally biased region" description="Acidic residues" evidence="1">
    <location>
        <begin position="66"/>
        <end position="79"/>
    </location>
</feature>
<feature type="region of interest" description="Disordered" evidence="1">
    <location>
        <begin position="1"/>
        <end position="179"/>
    </location>
</feature>
<evidence type="ECO:0000313" key="3">
    <source>
        <dbReference type="RefSeq" id="XP_030514607.1"/>
    </source>
</evidence>
<dbReference type="AlphaFoldDB" id="A0A8B8MWX5"/>
<dbReference type="RefSeq" id="XP_048131608.1">
    <property type="nucleotide sequence ID" value="XM_048275651.1"/>
</dbReference>
<protein>
    <submittedName>
        <fullName evidence="3">Uncharacterized protein LOC115728413</fullName>
    </submittedName>
    <submittedName>
        <fullName evidence="4">Uncharacterized protein LOC125314161</fullName>
    </submittedName>
</protein>
<keyword evidence="2" id="KW-1185">Reference proteome</keyword>
<feature type="compositionally biased region" description="Basic and acidic residues" evidence="1">
    <location>
        <begin position="101"/>
        <end position="116"/>
    </location>
</feature>
<evidence type="ECO:0000313" key="4">
    <source>
        <dbReference type="RefSeq" id="XP_048131608.1"/>
    </source>
</evidence>
<name>A0A8B8MWX5_9MYRT</name>
<dbReference type="GeneID" id="115728413"/>
<feature type="compositionally biased region" description="Low complexity" evidence="1">
    <location>
        <begin position="156"/>
        <end position="169"/>
    </location>
</feature>
<reference evidence="3" key="1">
    <citation type="submission" date="2025-04" db="UniProtKB">
        <authorList>
            <consortium name="RefSeq"/>
        </authorList>
    </citation>
    <scope>IDENTIFICATION</scope>
    <source>
        <tissue evidence="4">Leaf</tissue>
    </source>
</reference>
<gene>
    <name evidence="3" type="primary">LOC115728413</name>
    <name evidence="4" type="synonym">LOC125314161</name>
</gene>
<accession>A0A8B8MWX5</accession>
<sequence length="324" mass="35597">MPDVSPIEGKAVLQERRGGGSAVDGSREVIAITDSEDDSDEVISVSGSAEEEEESRDHKPPMAQSDSDEEESTDFESDESVGGHGRCGREEFLSNACSEDDSIRSGEEKVFGERNRTPSVTEDGSKANISLDYLSSSSESSTEADDIGDEYLVAKGSESLSTDGDTSSSSEEDVSGSELEKITEIRKKIKRKDIGELSPLCSARTTTKELDIECSDDLVINNARKKEDEECRVSLVNEWLQHDVEKQKEEEAINVEHDIECMDDLVIDEAGRKENVESRVSWVKERLQGDVEEVKEEEAINVERSNAKIDCPSIDGATGGKRKF</sequence>
<dbReference type="RefSeq" id="XP_030514607.1">
    <property type="nucleotide sequence ID" value="XM_030658747.1"/>
</dbReference>